<name>A0A8J7QD15_9BACT</name>
<feature type="domain" description="RNA polymerase sigma-70 ECF-like HTH" evidence="1">
    <location>
        <begin position="10"/>
        <end position="193"/>
    </location>
</feature>
<organism evidence="2 3">
    <name type="scientific">Acanthopleuribacter pedis</name>
    <dbReference type="NCBI Taxonomy" id="442870"/>
    <lineage>
        <taxon>Bacteria</taxon>
        <taxon>Pseudomonadati</taxon>
        <taxon>Acidobacteriota</taxon>
        <taxon>Holophagae</taxon>
        <taxon>Acanthopleuribacterales</taxon>
        <taxon>Acanthopleuribacteraceae</taxon>
        <taxon>Acanthopleuribacter</taxon>
    </lineage>
</organism>
<dbReference type="GO" id="GO:0006352">
    <property type="term" value="P:DNA-templated transcription initiation"/>
    <property type="evidence" value="ECO:0007669"/>
    <property type="project" value="InterPro"/>
</dbReference>
<dbReference type="SUPFAM" id="SSF88659">
    <property type="entry name" value="Sigma3 and sigma4 domains of RNA polymerase sigma factors"/>
    <property type="match status" value="1"/>
</dbReference>
<proteinExistence type="predicted"/>
<dbReference type="NCBIfam" id="TIGR02937">
    <property type="entry name" value="sigma70-ECF"/>
    <property type="match status" value="1"/>
</dbReference>
<evidence type="ECO:0000313" key="2">
    <source>
        <dbReference type="EMBL" id="MBO1318761.1"/>
    </source>
</evidence>
<dbReference type="RefSeq" id="WP_207858449.1">
    <property type="nucleotide sequence ID" value="NZ_JAFREP010000007.1"/>
</dbReference>
<protein>
    <submittedName>
        <fullName evidence="2">Sigma-70 family RNA polymerase sigma factor</fullName>
    </submittedName>
</protein>
<evidence type="ECO:0000259" key="1">
    <source>
        <dbReference type="Pfam" id="PF07638"/>
    </source>
</evidence>
<dbReference type="InterPro" id="IPR013324">
    <property type="entry name" value="RNA_pol_sigma_r3/r4-like"/>
</dbReference>
<gene>
    <name evidence="2" type="ORF">J3U88_09835</name>
</gene>
<dbReference type="InterPro" id="IPR014284">
    <property type="entry name" value="RNA_pol_sigma-70_dom"/>
</dbReference>
<keyword evidence="3" id="KW-1185">Reference proteome</keyword>
<dbReference type="AlphaFoldDB" id="A0A8J7QD15"/>
<sequence length="201" mass="23558">MFHQDQDQQGLTRKLNEWRDGDTAYLEELWPYLSESLQNISRKLLREFIFAQGRGATLSTLDLLHEAYPKLVRHGANPSREWQNRKEFFALAKKIMLCALLDYNRRLQRRESPTKDEQEAEEIEYNPAGITLEHVLSLEKSMALLGQISPQQEKIIKLRFYEDYTVDGIMQELNLTKYKVQAELKVALGFLRRKMVLPKGS</sequence>
<dbReference type="EMBL" id="JAFREP010000007">
    <property type="protein sequence ID" value="MBO1318761.1"/>
    <property type="molecule type" value="Genomic_DNA"/>
</dbReference>
<comment type="caution">
    <text evidence="2">The sequence shown here is derived from an EMBL/GenBank/DDBJ whole genome shotgun (WGS) entry which is preliminary data.</text>
</comment>
<dbReference type="GO" id="GO:0003700">
    <property type="term" value="F:DNA-binding transcription factor activity"/>
    <property type="evidence" value="ECO:0007669"/>
    <property type="project" value="InterPro"/>
</dbReference>
<evidence type="ECO:0000313" key="3">
    <source>
        <dbReference type="Proteomes" id="UP000664417"/>
    </source>
</evidence>
<dbReference type="Proteomes" id="UP000664417">
    <property type="component" value="Unassembled WGS sequence"/>
</dbReference>
<dbReference type="InterPro" id="IPR036388">
    <property type="entry name" value="WH-like_DNA-bd_sf"/>
</dbReference>
<dbReference type="Pfam" id="PF07638">
    <property type="entry name" value="Sigma70_ECF"/>
    <property type="match status" value="1"/>
</dbReference>
<accession>A0A8J7QD15</accession>
<reference evidence="2" key="1">
    <citation type="submission" date="2021-03" db="EMBL/GenBank/DDBJ databases">
        <authorList>
            <person name="Wang G."/>
        </authorList>
    </citation>
    <scope>NUCLEOTIDE SEQUENCE</scope>
    <source>
        <strain evidence="2">KCTC 12899</strain>
    </source>
</reference>
<dbReference type="Gene3D" id="1.10.10.10">
    <property type="entry name" value="Winged helix-like DNA-binding domain superfamily/Winged helix DNA-binding domain"/>
    <property type="match status" value="1"/>
</dbReference>
<dbReference type="InterPro" id="IPR053812">
    <property type="entry name" value="HTH_Sigma70_ECF-like"/>
</dbReference>